<dbReference type="Gene3D" id="3.40.50.300">
    <property type="entry name" value="P-loop containing nucleotide triphosphate hydrolases"/>
    <property type="match status" value="1"/>
</dbReference>
<feature type="domain" description="ABC transmembrane type-1" evidence="14">
    <location>
        <begin position="45"/>
        <end position="249"/>
    </location>
</feature>
<dbReference type="GO" id="GO:0005524">
    <property type="term" value="F:ATP binding"/>
    <property type="evidence" value="ECO:0007669"/>
    <property type="project" value="UniProtKB-KW"/>
</dbReference>
<dbReference type="SUPFAM" id="SSF52540">
    <property type="entry name" value="P-loop containing nucleoside triphosphate hydrolases"/>
    <property type="match status" value="1"/>
</dbReference>
<feature type="transmembrane region" description="Helical" evidence="11">
    <location>
        <begin position="49"/>
        <end position="70"/>
    </location>
</feature>
<dbReference type="NCBIfam" id="TIGR01581">
    <property type="entry name" value="Mo_ABC_porter"/>
    <property type="match status" value="1"/>
</dbReference>
<sequence>MPGWVRWAGALLAALLALPLAGLLSQVDWAEFWALITSRSAFVSLELSLRSSLAATICSLIIGVPVALVLARGGIPDVVLKVVRTLVLLPLVLPPVVGGIALIATFGRRGLVGSLVLPFGVEIGFTTLAVIMAQTFVAMPFLVLTLEGALRSRSTDFEAVALTLGASPTRALWAVTLPLLWPSLLTGTVLTFARALGEFGATITFAGSLEGVSRTLPLEIYLQREIDQRAAVALSILLVIVATVIVAIAYQAPGGPAANRRDRRLGAPARSGLDEASTTAPAAVVPDRAITVRDDAAPHDAVPVSPARLSDTKPSATPTDPVPLDAHIVLTERDIDVRLRAAAGETVAVIGPNGAGKSSVIDAISGLLDLDAGKIQLGDTVLDHPDARVRVPAQRRGIARLGQNPLLFPHLDLGANVAFGQRMAGKSRREALAAATTWLIRTGSGGLDRRLPREVSGGQAQRAAIARALATSPRLCLWDEPFAALDVESAPRQRELLAAHSRGRTAVLITHDLADVRALADRVVVIEAGRVVQDAPVVEFLAAPAPGFAASFVGT</sequence>
<reference evidence="15 16" key="1">
    <citation type="submission" date="2018-11" db="EMBL/GenBank/DDBJ databases">
        <title>YIM 102482-1 draft genome.</title>
        <authorList>
            <person name="Li G."/>
            <person name="Jiang Y."/>
        </authorList>
    </citation>
    <scope>NUCLEOTIDE SEQUENCE [LARGE SCALE GENOMIC DNA]</scope>
    <source>
        <strain evidence="15 16">YIM 102482-1</strain>
    </source>
</reference>
<dbReference type="GO" id="GO:0015098">
    <property type="term" value="F:molybdate ion transmembrane transporter activity"/>
    <property type="evidence" value="ECO:0007669"/>
    <property type="project" value="InterPro"/>
</dbReference>
<organism evidence="15 16">
    <name type="scientific">Gulosibacter macacae</name>
    <dbReference type="NCBI Taxonomy" id="2488791"/>
    <lineage>
        <taxon>Bacteria</taxon>
        <taxon>Bacillati</taxon>
        <taxon>Actinomycetota</taxon>
        <taxon>Actinomycetes</taxon>
        <taxon>Micrococcales</taxon>
        <taxon>Microbacteriaceae</taxon>
        <taxon>Gulosibacter</taxon>
    </lineage>
</organism>
<dbReference type="InterPro" id="IPR035906">
    <property type="entry name" value="MetI-like_sf"/>
</dbReference>
<keyword evidence="10 11" id="KW-0472">Membrane</keyword>
<dbReference type="PANTHER" id="PTHR30183:SF3">
    <property type="entry name" value="MOLYBDENUM TRANSPORT SYSTEM PERMEASE PROTEIN MODB"/>
    <property type="match status" value="1"/>
</dbReference>
<evidence type="ECO:0000256" key="1">
    <source>
        <dbReference type="ARBA" id="ARBA00004651"/>
    </source>
</evidence>
<dbReference type="InterPro" id="IPR017871">
    <property type="entry name" value="ABC_transporter-like_CS"/>
</dbReference>
<feature type="transmembrane region" description="Helical" evidence="11">
    <location>
        <begin position="230"/>
        <end position="250"/>
    </location>
</feature>
<evidence type="ECO:0000256" key="7">
    <source>
        <dbReference type="ARBA" id="ARBA00022741"/>
    </source>
</evidence>
<dbReference type="InterPro" id="IPR003593">
    <property type="entry name" value="AAA+_ATPase"/>
</dbReference>
<dbReference type="PROSITE" id="PS50893">
    <property type="entry name" value="ABC_TRANSPORTER_2"/>
    <property type="match status" value="1"/>
</dbReference>
<keyword evidence="5" id="KW-0500">Molybdenum</keyword>
<dbReference type="OrthoDB" id="9774448at2"/>
<dbReference type="GO" id="GO:0005886">
    <property type="term" value="C:plasma membrane"/>
    <property type="evidence" value="ECO:0007669"/>
    <property type="project" value="UniProtKB-SubCell"/>
</dbReference>
<dbReference type="InterPro" id="IPR000515">
    <property type="entry name" value="MetI-like"/>
</dbReference>
<dbReference type="PROSITE" id="PS50928">
    <property type="entry name" value="ABC_TM1"/>
    <property type="match status" value="1"/>
</dbReference>
<evidence type="ECO:0000256" key="3">
    <source>
        <dbReference type="ARBA" id="ARBA00022448"/>
    </source>
</evidence>
<keyword evidence="16" id="KW-1185">Reference proteome</keyword>
<comment type="similarity">
    <text evidence="2">Belongs to the binding-protein-dependent transport system permease family. CysTW subfamily.</text>
</comment>
<dbReference type="PROSITE" id="PS00211">
    <property type="entry name" value="ABC_TRANSPORTER_1"/>
    <property type="match status" value="1"/>
</dbReference>
<proteinExistence type="inferred from homology"/>
<dbReference type="InterPro" id="IPR003439">
    <property type="entry name" value="ABC_transporter-like_ATP-bd"/>
</dbReference>
<dbReference type="PANTHER" id="PTHR30183">
    <property type="entry name" value="MOLYBDENUM TRANSPORT SYSTEM PERMEASE PROTEIN MODB"/>
    <property type="match status" value="1"/>
</dbReference>
<evidence type="ECO:0000256" key="8">
    <source>
        <dbReference type="ARBA" id="ARBA00022840"/>
    </source>
</evidence>
<dbReference type="Pfam" id="PF00005">
    <property type="entry name" value="ABC_tran"/>
    <property type="match status" value="1"/>
</dbReference>
<dbReference type="InterPro" id="IPR006469">
    <property type="entry name" value="NifC_ABC_porter"/>
</dbReference>
<name>A0A3P3VSJ4_9MICO</name>
<keyword evidence="6 11" id="KW-0812">Transmembrane</keyword>
<feature type="transmembrane region" description="Helical" evidence="11">
    <location>
        <begin position="82"/>
        <end position="103"/>
    </location>
</feature>
<accession>A0A3P3VSJ4</accession>
<dbReference type="SUPFAM" id="SSF161098">
    <property type="entry name" value="MetI-like"/>
    <property type="match status" value="1"/>
</dbReference>
<dbReference type="CDD" id="cd06261">
    <property type="entry name" value="TM_PBP2"/>
    <property type="match status" value="1"/>
</dbReference>
<evidence type="ECO:0000256" key="12">
    <source>
        <dbReference type="SAM" id="MobiDB-lite"/>
    </source>
</evidence>
<evidence type="ECO:0000259" key="14">
    <source>
        <dbReference type="PROSITE" id="PS50928"/>
    </source>
</evidence>
<comment type="caution">
    <text evidence="15">The sequence shown here is derived from an EMBL/GenBank/DDBJ whole genome shotgun (WGS) entry which is preliminary data.</text>
</comment>
<keyword evidence="7" id="KW-0547">Nucleotide-binding</keyword>
<evidence type="ECO:0000256" key="5">
    <source>
        <dbReference type="ARBA" id="ARBA00022505"/>
    </source>
</evidence>
<dbReference type="AlphaFoldDB" id="A0A3P3VSJ4"/>
<evidence type="ECO:0000313" key="16">
    <source>
        <dbReference type="Proteomes" id="UP000274391"/>
    </source>
</evidence>
<evidence type="ECO:0000256" key="9">
    <source>
        <dbReference type="ARBA" id="ARBA00022989"/>
    </source>
</evidence>
<dbReference type="SMART" id="SM00382">
    <property type="entry name" value="AAA"/>
    <property type="match status" value="1"/>
</dbReference>
<dbReference type="Gene3D" id="1.10.3720.10">
    <property type="entry name" value="MetI-like"/>
    <property type="match status" value="1"/>
</dbReference>
<dbReference type="InterPro" id="IPR011867">
    <property type="entry name" value="ModB_ABC"/>
</dbReference>
<feature type="domain" description="ABC transporter" evidence="13">
    <location>
        <begin position="307"/>
        <end position="553"/>
    </location>
</feature>
<evidence type="ECO:0000256" key="6">
    <source>
        <dbReference type="ARBA" id="ARBA00022692"/>
    </source>
</evidence>
<keyword evidence="9 11" id="KW-1133">Transmembrane helix</keyword>
<dbReference type="EMBL" id="RQVS01000019">
    <property type="protein sequence ID" value="RRJ85762.1"/>
    <property type="molecule type" value="Genomic_DNA"/>
</dbReference>
<dbReference type="NCBIfam" id="TIGR02141">
    <property type="entry name" value="modB_ABC"/>
    <property type="match status" value="1"/>
</dbReference>
<evidence type="ECO:0000256" key="4">
    <source>
        <dbReference type="ARBA" id="ARBA00022475"/>
    </source>
</evidence>
<dbReference type="Pfam" id="PF00528">
    <property type="entry name" value="BPD_transp_1"/>
    <property type="match status" value="1"/>
</dbReference>
<protein>
    <submittedName>
        <fullName evidence="15">Molybdate ABC transporter permease subunit</fullName>
    </submittedName>
</protein>
<evidence type="ECO:0000256" key="10">
    <source>
        <dbReference type="ARBA" id="ARBA00023136"/>
    </source>
</evidence>
<dbReference type="InterPro" id="IPR027417">
    <property type="entry name" value="P-loop_NTPase"/>
</dbReference>
<keyword evidence="3 11" id="KW-0813">Transport</keyword>
<keyword evidence="4" id="KW-1003">Cell membrane</keyword>
<evidence type="ECO:0000256" key="11">
    <source>
        <dbReference type="RuleBase" id="RU363032"/>
    </source>
</evidence>
<dbReference type="Proteomes" id="UP000274391">
    <property type="component" value="Unassembled WGS sequence"/>
</dbReference>
<feature type="region of interest" description="Disordered" evidence="12">
    <location>
        <begin position="295"/>
        <end position="323"/>
    </location>
</feature>
<gene>
    <name evidence="15" type="primary">modB</name>
    <name evidence="15" type="ORF">EG850_11935</name>
</gene>
<evidence type="ECO:0000259" key="13">
    <source>
        <dbReference type="PROSITE" id="PS50893"/>
    </source>
</evidence>
<evidence type="ECO:0000256" key="2">
    <source>
        <dbReference type="ARBA" id="ARBA00007069"/>
    </source>
</evidence>
<dbReference type="GO" id="GO:0016887">
    <property type="term" value="F:ATP hydrolysis activity"/>
    <property type="evidence" value="ECO:0007669"/>
    <property type="project" value="InterPro"/>
</dbReference>
<feature type="transmembrane region" description="Helical" evidence="11">
    <location>
        <begin position="123"/>
        <end position="144"/>
    </location>
</feature>
<evidence type="ECO:0000313" key="15">
    <source>
        <dbReference type="EMBL" id="RRJ85762.1"/>
    </source>
</evidence>
<comment type="subcellular location">
    <subcellularLocation>
        <location evidence="1 11">Cell membrane</location>
        <topology evidence="1 11">Multi-pass membrane protein</topology>
    </subcellularLocation>
</comment>
<keyword evidence="8" id="KW-0067">ATP-binding</keyword>